<evidence type="ECO:0000313" key="8">
    <source>
        <dbReference type="Proteomes" id="UP001147700"/>
    </source>
</evidence>
<accession>A0ABT4RSK4</accession>
<feature type="non-terminal residue" evidence="7">
    <location>
        <position position="1"/>
    </location>
</feature>
<evidence type="ECO:0000256" key="1">
    <source>
        <dbReference type="ARBA" id="ARBA00004651"/>
    </source>
</evidence>
<dbReference type="Pfam" id="PF07690">
    <property type="entry name" value="MFS_1"/>
    <property type="match status" value="1"/>
</dbReference>
<dbReference type="RefSeq" id="WP_270006777.1">
    <property type="nucleotide sequence ID" value="NZ_JAPCID010000059.1"/>
</dbReference>
<feature type="transmembrane region" description="Helical" evidence="6">
    <location>
        <begin position="112"/>
        <end position="131"/>
    </location>
</feature>
<gene>
    <name evidence="7" type="ORF">OJ962_28975</name>
</gene>
<evidence type="ECO:0000256" key="4">
    <source>
        <dbReference type="ARBA" id="ARBA00022989"/>
    </source>
</evidence>
<dbReference type="InterPro" id="IPR011701">
    <property type="entry name" value="MFS"/>
</dbReference>
<evidence type="ECO:0000256" key="6">
    <source>
        <dbReference type="SAM" id="Phobius"/>
    </source>
</evidence>
<feature type="transmembrane region" description="Helical" evidence="6">
    <location>
        <begin position="202"/>
        <end position="221"/>
    </location>
</feature>
<proteinExistence type="predicted"/>
<dbReference type="Proteomes" id="UP001147700">
    <property type="component" value="Unassembled WGS sequence"/>
</dbReference>
<evidence type="ECO:0000313" key="7">
    <source>
        <dbReference type="EMBL" id="MDA0141562.1"/>
    </source>
</evidence>
<keyword evidence="2" id="KW-1003">Cell membrane</keyword>
<keyword evidence="4 6" id="KW-1133">Transmembrane helix</keyword>
<comment type="subcellular location">
    <subcellularLocation>
        <location evidence="1">Cell membrane</location>
        <topology evidence="1">Multi-pass membrane protein</topology>
    </subcellularLocation>
</comment>
<evidence type="ECO:0000256" key="3">
    <source>
        <dbReference type="ARBA" id="ARBA00022692"/>
    </source>
</evidence>
<comment type="caution">
    <text evidence="7">The sequence shown here is derived from an EMBL/GenBank/DDBJ whole genome shotgun (WGS) entry which is preliminary data.</text>
</comment>
<evidence type="ECO:0000256" key="2">
    <source>
        <dbReference type="ARBA" id="ARBA00022475"/>
    </source>
</evidence>
<feature type="transmembrane region" description="Helical" evidence="6">
    <location>
        <begin position="86"/>
        <end position="105"/>
    </location>
</feature>
<feature type="transmembrane region" description="Helical" evidence="6">
    <location>
        <begin position="53"/>
        <end position="74"/>
    </location>
</feature>
<keyword evidence="8" id="KW-1185">Reference proteome</keyword>
<evidence type="ECO:0008006" key="9">
    <source>
        <dbReference type="Google" id="ProtNLM"/>
    </source>
</evidence>
<dbReference type="EMBL" id="JAPCID010000059">
    <property type="protein sequence ID" value="MDA0141562.1"/>
    <property type="molecule type" value="Genomic_DNA"/>
</dbReference>
<dbReference type="PANTHER" id="PTHR23513:SF6">
    <property type="entry name" value="MAJOR FACILITATOR SUPERFAMILY ASSOCIATED DOMAIN-CONTAINING PROTEIN"/>
    <property type="match status" value="1"/>
</dbReference>
<protein>
    <recommendedName>
        <fullName evidence="9">MFS transporter</fullName>
    </recommendedName>
</protein>
<keyword evidence="3 6" id="KW-0812">Transmembrane</keyword>
<feature type="transmembrane region" description="Helical" evidence="6">
    <location>
        <begin position="137"/>
        <end position="159"/>
    </location>
</feature>
<keyword evidence="5 6" id="KW-0472">Membrane</keyword>
<reference evidence="7" key="1">
    <citation type="submission" date="2022-10" db="EMBL/GenBank/DDBJ databases">
        <title>The WGS of Solirubrobacter sp. CPCC 204708.</title>
        <authorList>
            <person name="Jiang Z."/>
        </authorList>
    </citation>
    <scope>NUCLEOTIDE SEQUENCE</scope>
    <source>
        <strain evidence="7">CPCC 204708</strain>
    </source>
</reference>
<dbReference type="SUPFAM" id="SSF103473">
    <property type="entry name" value="MFS general substrate transporter"/>
    <property type="match status" value="1"/>
</dbReference>
<dbReference type="InterPro" id="IPR036259">
    <property type="entry name" value="MFS_trans_sf"/>
</dbReference>
<evidence type="ECO:0000256" key="5">
    <source>
        <dbReference type="ARBA" id="ARBA00023136"/>
    </source>
</evidence>
<sequence>TGREVRPPAAAVTPGAAALPAAAATPRAATSARVADVFAGWRFILASPDLRPLFFNTLLVNGLIMATAPLMAVLMLGELGFSPLEYAVAFGVPCVGGIVGARLARRWSGDRALLVAGTLRGCFALPLAFVVPGAPGLLIVLATQFALLVAIGVFSPLLATRRLQLTPDDRVARTLAAWTVSGSLTTALLTAAWGALAAVVGLREAVGAAGALLLLTPLLLVRPRRAPTPSPVPAPPRPTR</sequence>
<organism evidence="7 8">
    <name type="scientific">Solirubrobacter deserti</name>
    <dbReference type="NCBI Taxonomy" id="2282478"/>
    <lineage>
        <taxon>Bacteria</taxon>
        <taxon>Bacillati</taxon>
        <taxon>Actinomycetota</taxon>
        <taxon>Thermoleophilia</taxon>
        <taxon>Solirubrobacterales</taxon>
        <taxon>Solirubrobacteraceae</taxon>
        <taxon>Solirubrobacter</taxon>
    </lineage>
</organism>
<name>A0ABT4RSK4_9ACTN</name>
<feature type="transmembrane region" description="Helical" evidence="6">
    <location>
        <begin position="171"/>
        <end position="196"/>
    </location>
</feature>
<dbReference type="Gene3D" id="1.20.1250.20">
    <property type="entry name" value="MFS general substrate transporter like domains"/>
    <property type="match status" value="1"/>
</dbReference>
<dbReference type="PANTHER" id="PTHR23513">
    <property type="entry name" value="INTEGRAL MEMBRANE EFFLUX PROTEIN-RELATED"/>
    <property type="match status" value="1"/>
</dbReference>